<reference evidence="1" key="1">
    <citation type="submission" date="2022-11" db="EMBL/GenBank/DDBJ databases">
        <title>Genome Sequence of Boeremia exigua.</title>
        <authorList>
            <person name="Buettner E."/>
        </authorList>
    </citation>
    <scope>NUCLEOTIDE SEQUENCE</scope>
    <source>
        <strain evidence="1">CU02</strain>
    </source>
</reference>
<dbReference type="Proteomes" id="UP001153331">
    <property type="component" value="Unassembled WGS sequence"/>
</dbReference>
<sequence>MPGLPKNLISTYQKYKNNTDSIAQWLATTAKNRGYVSSKAKKSSKNTKTPHGRPTYTIPIREWTPMAEFIVALTDPPVDVPEKLAILLDLTIHLRQSYSEGITNVLADNVDEDSQRRHDFFLAILKTVRKILSPRVLAVPHLAEKPMTVKDIVNRFDNLELEEPSEAFENAPNASPVQAPIYKAERQSNLEDDFFALHLLFHDLSQLRTEHGGALKMLQVYYAANCVAAGTTERRKQRPGDDMNFAMYKVADAMMLPAFMILDAFTRMHKVNPHPEMKPGFYGTYDPFSNRDSKSEREKFTEDKILLLEILPEFYFHCRATKPAPPPVEDELTRGLRTMFVTKTVDLPLVFAVTLFLDIHHMLRAEVDDGFERLRDTTRFIAVDIAEEFEFHKDIEMEPGQKGMMMSCNNSLTTSSFGCTPTTNARPPCDQTASTSRNLFTCFESIHGRAESGNTGRKCNSTSLGGSSQTMMWKDMDVVIGFQQPKSFFTGDAPDLPDECLQRFALAMGASAANSAKSTRKKRGLTLSKRGPKGLKELGAILQTFRARICDANGPNHIRAEDVKQILEKCNWAYELDGHDHAQMVYKDVGEVPQKPSVKHLSVAKGIGLIRDLLYAEIIEIAFDYLRLHRQCWRLLRIVKETCRDDLIKFFGPDYIQKESQLPFVVGYVLLTASNSQQLGDLLKRKHPGLQVTSKVLDDAKKVVKVMIESGAGGLVVEHILPKGLGLQIDFEIEDESSGEASLVSRRLDDTCLNQPPRDVILDGDQHYLTARALTSLDLSTTSNNRYRASSTSAPDALPSAKSASHSHQELHVSAKSLNDISDYARLFRTGML</sequence>
<comment type="caution">
    <text evidence="1">The sequence shown here is derived from an EMBL/GenBank/DDBJ whole genome shotgun (WGS) entry which is preliminary data.</text>
</comment>
<organism evidence="1 2">
    <name type="scientific">Boeremia exigua</name>
    <dbReference type="NCBI Taxonomy" id="749465"/>
    <lineage>
        <taxon>Eukaryota</taxon>
        <taxon>Fungi</taxon>
        <taxon>Dikarya</taxon>
        <taxon>Ascomycota</taxon>
        <taxon>Pezizomycotina</taxon>
        <taxon>Dothideomycetes</taxon>
        <taxon>Pleosporomycetidae</taxon>
        <taxon>Pleosporales</taxon>
        <taxon>Pleosporineae</taxon>
        <taxon>Didymellaceae</taxon>
        <taxon>Boeremia</taxon>
    </lineage>
</organism>
<accession>A0ACC2HZ16</accession>
<gene>
    <name evidence="1" type="ORF">OPT61_g8231</name>
</gene>
<proteinExistence type="predicted"/>
<keyword evidence="2" id="KW-1185">Reference proteome</keyword>
<dbReference type="EMBL" id="JAPHNI010000761">
    <property type="protein sequence ID" value="KAJ8108349.1"/>
    <property type="molecule type" value="Genomic_DNA"/>
</dbReference>
<name>A0ACC2HZ16_9PLEO</name>
<evidence type="ECO:0000313" key="1">
    <source>
        <dbReference type="EMBL" id="KAJ8108349.1"/>
    </source>
</evidence>
<evidence type="ECO:0000313" key="2">
    <source>
        <dbReference type="Proteomes" id="UP001153331"/>
    </source>
</evidence>
<protein>
    <submittedName>
        <fullName evidence="1">Uncharacterized protein</fullName>
    </submittedName>
</protein>